<keyword evidence="4" id="KW-1185">Reference proteome</keyword>
<dbReference type="OrthoDB" id="5357734at2759"/>
<name>A0A6A5UXH8_9PLEO</name>
<evidence type="ECO:0000313" key="4">
    <source>
        <dbReference type="Proteomes" id="UP000800036"/>
    </source>
</evidence>
<dbReference type="PANTHER" id="PTHR37576:SF2">
    <property type="entry name" value="DEFECT AT LOW TEMPERATURE PROTEIN 1"/>
    <property type="match status" value="1"/>
</dbReference>
<keyword evidence="2" id="KW-1133">Transmembrane helix</keyword>
<accession>A0A6A5UXH8</accession>
<dbReference type="PANTHER" id="PTHR37576">
    <property type="entry name" value="DEFECT AT LOW TEMPERATURE PROTEIN 1"/>
    <property type="match status" value="1"/>
</dbReference>
<dbReference type="InterPro" id="IPR021514">
    <property type="entry name" value="DUF3176"/>
</dbReference>
<reference evidence="3" key="1">
    <citation type="journal article" date="2020" name="Stud. Mycol.">
        <title>101 Dothideomycetes genomes: a test case for predicting lifestyles and emergence of pathogens.</title>
        <authorList>
            <person name="Haridas S."/>
            <person name="Albert R."/>
            <person name="Binder M."/>
            <person name="Bloem J."/>
            <person name="Labutti K."/>
            <person name="Salamov A."/>
            <person name="Andreopoulos B."/>
            <person name="Baker S."/>
            <person name="Barry K."/>
            <person name="Bills G."/>
            <person name="Bluhm B."/>
            <person name="Cannon C."/>
            <person name="Castanera R."/>
            <person name="Culley D."/>
            <person name="Daum C."/>
            <person name="Ezra D."/>
            <person name="Gonzalez J."/>
            <person name="Henrissat B."/>
            <person name="Kuo A."/>
            <person name="Liang C."/>
            <person name="Lipzen A."/>
            <person name="Lutzoni F."/>
            <person name="Magnuson J."/>
            <person name="Mondo S."/>
            <person name="Nolan M."/>
            <person name="Ohm R."/>
            <person name="Pangilinan J."/>
            <person name="Park H.-J."/>
            <person name="Ramirez L."/>
            <person name="Alfaro M."/>
            <person name="Sun H."/>
            <person name="Tritt A."/>
            <person name="Yoshinaga Y."/>
            <person name="Zwiers L.-H."/>
            <person name="Turgeon B."/>
            <person name="Goodwin S."/>
            <person name="Spatafora J."/>
            <person name="Crous P."/>
            <person name="Grigoriev I."/>
        </authorList>
    </citation>
    <scope>NUCLEOTIDE SEQUENCE</scope>
    <source>
        <strain evidence="3">CBS 107.79</strain>
    </source>
</reference>
<dbReference type="EMBL" id="ML976707">
    <property type="protein sequence ID" value="KAF1969691.1"/>
    <property type="molecule type" value="Genomic_DNA"/>
</dbReference>
<dbReference type="AlphaFoldDB" id="A0A6A5UXH8"/>
<protein>
    <submittedName>
        <fullName evidence="3">Uncharacterized protein</fullName>
    </submittedName>
</protein>
<organism evidence="3 4">
    <name type="scientific">Bimuria novae-zelandiae CBS 107.79</name>
    <dbReference type="NCBI Taxonomy" id="1447943"/>
    <lineage>
        <taxon>Eukaryota</taxon>
        <taxon>Fungi</taxon>
        <taxon>Dikarya</taxon>
        <taxon>Ascomycota</taxon>
        <taxon>Pezizomycotina</taxon>
        <taxon>Dothideomycetes</taxon>
        <taxon>Pleosporomycetidae</taxon>
        <taxon>Pleosporales</taxon>
        <taxon>Massarineae</taxon>
        <taxon>Didymosphaeriaceae</taxon>
        <taxon>Bimuria</taxon>
    </lineage>
</organism>
<evidence type="ECO:0000256" key="1">
    <source>
        <dbReference type="SAM" id="MobiDB-lite"/>
    </source>
</evidence>
<feature type="transmembrane region" description="Helical" evidence="2">
    <location>
        <begin position="536"/>
        <end position="558"/>
    </location>
</feature>
<evidence type="ECO:0000313" key="3">
    <source>
        <dbReference type="EMBL" id="KAF1969691.1"/>
    </source>
</evidence>
<proteinExistence type="predicted"/>
<dbReference type="Proteomes" id="UP000800036">
    <property type="component" value="Unassembled WGS sequence"/>
</dbReference>
<feature type="transmembrane region" description="Helical" evidence="2">
    <location>
        <begin position="644"/>
        <end position="663"/>
    </location>
</feature>
<sequence length="667" mass="72961">MFHPGIEQNANRDRSRSPVSSLGDSDHLAPKITYQFDDEEAKDDDDHGIDWQPGWRNQFPWIGFAGLTTIVLATAMAVAILGISNHKRVKDWPSSSYPVQPNVLLNVANQIQNLGLLTMVAQGLAIAWWRKALKGSSLNALHRNHAYSYSFYAIITSGRHFNTIALAALMTKFAVVDSTLFQKATKTTITQQNAYMNSPVTAWMATDWPVNQGGIPSKNNTTKTVDAAWANVIDALTGKIANGKMHDLLEGHASFFGCPYRQECTGTIKGIGFAYDCSTTTEDVDYGLQHQSQQGGAASSYPLWDVAFNTTWATPSKPYASVQLDMLYADTHRGEQKGSCPGFLTRRSCEIRPAIVEYPVVVMTPSEEELREGNIVTHIKFYNQKESKAPFGAALDGQQVDELKVLEYRDLNETLGQVSTVGALEYVLTNLYASSARLVFETEWDIKMEGSQAQTIFYADKDTDEGDRCYYDIDKNGREDPAIGLLRNINTLSFVAGLYLNGAPAIDVKQRAAAGLPSQTVLTSVTGIVEEYVTNFSYMAGALVATLVTVICVLPVYWKFWELGRKVTLGPLEITQAFGAPIVAPDKYKNTHGDFDQVLQEIGKRRVQYGQLKGAPPGQMGIAEPHQVQYPDTVVRAGSSNGRLAGAGMGLVLGGIVAGLVGGNPRD</sequence>
<keyword evidence="2" id="KW-0472">Membrane</keyword>
<evidence type="ECO:0000256" key="2">
    <source>
        <dbReference type="SAM" id="Phobius"/>
    </source>
</evidence>
<feature type="region of interest" description="Disordered" evidence="1">
    <location>
        <begin position="1"/>
        <end position="28"/>
    </location>
</feature>
<dbReference type="Pfam" id="PF11374">
    <property type="entry name" value="DUF3176"/>
    <property type="match status" value="1"/>
</dbReference>
<keyword evidence="2" id="KW-0812">Transmembrane</keyword>
<feature type="transmembrane region" description="Helical" evidence="2">
    <location>
        <begin position="61"/>
        <end position="83"/>
    </location>
</feature>
<gene>
    <name evidence="3" type="ORF">BU23DRAFT_235919</name>
</gene>